<keyword evidence="2" id="KW-0489">Methyltransferase</keyword>
<dbReference type="InterPro" id="IPR013216">
    <property type="entry name" value="Methyltransf_11"/>
</dbReference>
<comment type="similarity">
    <text evidence="1">Belongs to the methyltransferase superfamily.</text>
</comment>
<protein>
    <recommendedName>
        <fullName evidence="4">Methyltransferase type 11 domain-containing protein</fullName>
    </recommendedName>
</protein>
<feature type="domain" description="Methyltransferase type 11" evidence="4">
    <location>
        <begin position="53"/>
        <end position="144"/>
    </location>
</feature>
<dbReference type="SUPFAM" id="SSF53335">
    <property type="entry name" value="S-adenosyl-L-methionine-dependent methyltransferases"/>
    <property type="match status" value="1"/>
</dbReference>
<proteinExistence type="inferred from homology"/>
<evidence type="ECO:0000313" key="5">
    <source>
        <dbReference type="EMBL" id="KAK4010014.1"/>
    </source>
</evidence>
<organism evidence="5 6">
    <name type="scientific">Daphnia magna</name>
    <dbReference type="NCBI Taxonomy" id="35525"/>
    <lineage>
        <taxon>Eukaryota</taxon>
        <taxon>Metazoa</taxon>
        <taxon>Ecdysozoa</taxon>
        <taxon>Arthropoda</taxon>
        <taxon>Crustacea</taxon>
        <taxon>Branchiopoda</taxon>
        <taxon>Diplostraca</taxon>
        <taxon>Cladocera</taxon>
        <taxon>Anomopoda</taxon>
        <taxon>Daphniidae</taxon>
        <taxon>Daphnia</taxon>
    </lineage>
</organism>
<evidence type="ECO:0000256" key="2">
    <source>
        <dbReference type="ARBA" id="ARBA00022603"/>
    </source>
</evidence>
<dbReference type="Proteomes" id="UP001234178">
    <property type="component" value="Unassembled WGS sequence"/>
</dbReference>
<reference evidence="5 6" key="1">
    <citation type="journal article" date="2023" name="Nucleic Acids Res.">
        <title>The hologenome of Daphnia magna reveals possible DNA methylation and microbiome-mediated evolution of the host genome.</title>
        <authorList>
            <person name="Chaturvedi A."/>
            <person name="Li X."/>
            <person name="Dhandapani V."/>
            <person name="Marshall H."/>
            <person name="Kissane S."/>
            <person name="Cuenca-Cambronero M."/>
            <person name="Asole G."/>
            <person name="Calvet F."/>
            <person name="Ruiz-Romero M."/>
            <person name="Marangio P."/>
            <person name="Guigo R."/>
            <person name="Rago D."/>
            <person name="Mirbahai L."/>
            <person name="Eastwood N."/>
            <person name="Colbourne J.K."/>
            <person name="Zhou J."/>
            <person name="Mallon E."/>
            <person name="Orsini L."/>
        </authorList>
    </citation>
    <scope>NUCLEOTIDE SEQUENCE [LARGE SCALE GENOMIC DNA]</scope>
    <source>
        <strain evidence="5">LRV0_1</strain>
    </source>
</reference>
<accession>A0ABQ9ZBG5</accession>
<keyword evidence="3" id="KW-0808">Transferase</keyword>
<name>A0ABQ9ZBG5_9CRUS</name>
<dbReference type="Pfam" id="PF08241">
    <property type="entry name" value="Methyltransf_11"/>
    <property type="match status" value="1"/>
</dbReference>
<evidence type="ECO:0000256" key="1">
    <source>
        <dbReference type="ARBA" id="ARBA00008361"/>
    </source>
</evidence>
<comment type="caution">
    <text evidence="5">The sequence shown here is derived from an EMBL/GenBank/DDBJ whole genome shotgun (WGS) entry which is preliminary data.</text>
</comment>
<gene>
    <name evidence="5" type="ORF">OUZ56_019162</name>
</gene>
<dbReference type="EMBL" id="JAOYFB010000003">
    <property type="protein sequence ID" value="KAK4010014.1"/>
    <property type="molecule type" value="Genomic_DNA"/>
</dbReference>
<sequence>MKNCSWMATERFFEGVQHAKNYATFRPRPPEQLTERIVAYLKEKYEGQLDLCVDVGCGNGQCSTPFAHHFHQVLATDVSSAQIQVANTLVHPVNVEFQNCTAESIPATAGSTQLVNASTAAHWFDLPAFFQEANRVLCSNGVIALSSYGLASHVFIHPTKSAELHQALVHFYCERLGSFWGTGNRHVYDEYANIVVPFAEITREEFWTEEVSTTLAEIAALLETAGPYQNYCRSKGDAAGRELLDEFITNCQRVLETQEQPERLKLKWKRKYFLIMGRKP</sequence>
<dbReference type="InterPro" id="IPR051052">
    <property type="entry name" value="Diverse_substrate_MTase"/>
</dbReference>
<dbReference type="PANTHER" id="PTHR44942:SF4">
    <property type="entry name" value="METHYLTRANSFERASE TYPE 11 DOMAIN-CONTAINING PROTEIN"/>
    <property type="match status" value="1"/>
</dbReference>
<dbReference type="PANTHER" id="PTHR44942">
    <property type="entry name" value="METHYLTRANSF_11 DOMAIN-CONTAINING PROTEIN"/>
    <property type="match status" value="1"/>
</dbReference>
<evidence type="ECO:0000313" key="6">
    <source>
        <dbReference type="Proteomes" id="UP001234178"/>
    </source>
</evidence>
<dbReference type="Gene3D" id="3.40.50.150">
    <property type="entry name" value="Vaccinia Virus protein VP39"/>
    <property type="match status" value="1"/>
</dbReference>
<keyword evidence="6" id="KW-1185">Reference proteome</keyword>
<dbReference type="InterPro" id="IPR029063">
    <property type="entry name" value="SAM-dependent_MTases_sf"/>
</dbReference>
<evidence type="ECO:0000256" key="3">
    <source>
        <dbReference type="ARBA" id="ARBA00022679"/>
    </source>
</evidence>
<evidence type="ECO:0000259" key="4">
    <source>
        <dbReference type="Pfam" id="PF08241"/>
    </source>
</evidence>
<dbReference type="CDD" id="cd02440">
    <property type="entry name" value="AdoMet_MTases"/>
    <property type="match status" value="1"/>
</dbReference>